<keyword evidence="1" id="KW-0496">Mitochondrion</keyword>
<dbReference type="EMBL" id="LKAM01000003">
    <property type="protein sequence ID" value="KUM49222.1"/>
    <property type="molecule type" value="Genomic_DNA"/>
</dbReference>
<organism evidence="1">
    <name type="scientific">Picea glauca</name>
    <name type="common">White spruce</name>
    <name type="synonym">Pinus glauca</name>
    <dbReference type="NCBI Taxonomy" id="3330"/>
    <lineage>
        <taxon>Eukaryota</taxon>
        <taxon>Viridiplantae</taxon>
        <taxon>Streptophyta</taxon>
        <taxon>Embryophyta</taxon>
        <taxon>Tracheophyta</taxon>
        <taxon>Spermatophyta</taxon>
        <taxon>Pinopsida</taxon>
        <taxon>Pinidae</taxon>
        <taxon>Conifers I</taxon>
        <taxon>Pinales</taxon>
        <taxon>Pinaceae</taxon>
        <taxon>Picea</taxon>
    </lineage>
</organism>
<dbReference type="AlphaFoldDB" id="A0A117NI07"/>
<reference evidence="1" key="1">
    <citation type="journal article" date="2015" name="Genome Biol. Evol.">
        <title>Organellar Genomes of White Spruce (Picea glauca): Assembly and Annotation.</title>
        <authorList>
            <person name="Jackman S.D."/>
            <person name="Warren R.L."/>
            <person name="Gibb E.A."/>
            <person name="Vandervalk B.P."/>
            <person name="Mohamadi H."/>
            <person name="Chu J."/>
            <person name="Raymond A."/>
            <person name="Pleasance S."/>
            <person name="Coope R."/>
            <person name="Wildung M.R."/>
            <person name="Ritland C.E."/>
            <person name="Bousquet J."/>
            <person name="Jones S.J."/>
            <person name="Bohlmann J."/>
            <person name="Birol I."/>
        </authorList>
    </citation>
    <scope>NUCLEOTIDE SEQUENCE [LARGE SCALE GENOMIC DNA]</scope>
    <source>
        <tissue evidence="1">Flushing bud</tissue>
    </source>
</reference>
<gene>
    <name evidence="1" type="ORF">ABT39_MTgene3771</name>
</gene>
<protein>
    <submittedName>
        <fullName evidence="1">Uncharacterized protein</fullName>
    </submittedName>
</protein>
<geneLocation type="mitochondrion" evidence="1"/>
<sequence>MRAGVRMRSIQNLPRSLDRKLDLVRLQRASLVRLLSPSIHFIGIFTLNKGKLGAMALEKKGMLRAKWKGSGARCRLSIWKGH</sequence>
<evidence type="ECO:0000313" key="1">
    <source>
        <dbReference type="EMBL" id="KUM49222.1"/>
    </source>
</evidence>
<comment type="caution">
    <text evidence="1">The sequence shown here is derived from an EMBL/GenBank/DDBJ whole genome shotgun (WGS) entry which is preliminary data.</text>
</comment>
<accession>A0A117NI07</accession>
<proteinExistence type="predicted"/>
<name>A0A117NI07_PICGL</name>